<evidence type="ECO:0000313" key="2">
    <source>
        <dbReference type="EMBL" id="EYC13122.1"/>
    </source>
</evidence>
<dbReference type="AlphaFoldDB" id="A0A016UE48"/>
<proteinExistence type="predicted"/>
<dbReference type="EMBL" id="JARK01001381">
    <property type="protein sequence ID" value="EYC13122.1"/>
    <property type="molecule type" value="Genomic_DNA"/>
</dbReference>
<protein>
    <submittedName>
        <fullName evidence="2">Uncharacterized protein</fullName>
    </submittedName>
</protein>
<evidence type="ECO:0000313" key="3">
    <source>
        <dbReference type="Proteomes" id="UP000024635"/>
    </source>
</evidence>
<sequence>MYLRQCCSRRKYRGWCSNFLQNFSFASETTIRSGCSPQEQRPFPSRLRWRHDDERVSATKTKRDDVPHILKGSNEERYPEPALKIKPWKVRRCPDIMEPYQQLAGNRIGDPSPIEESRKPSQISLSFIFTTYEP</sequence>
<evidence type="ECO:0000256" key="1">
    <source>
        <dbReference type="SAM" id="MobiDB-lite"/>
    </source>
</evidence>
<organism evidence="2 3">
    <name type="scientific">Ancylostoma ceylanicum</name>
    <dbReference type="NCBI Taxonomy" id="53326"/>
    <lineage>
        <taxon>Eukaryota</taxon>
        <taxon>Metazoa</taxon>
        <taxon>Ecdysozoa</taxon>
        <taxon>Nematoda</taxon>
        <taxon>Chromadorea</taxon>
        <taxon>Rhabditida</taxon>
        <taxon>Rhabditina</taxon>
        <taxon>Rhabditomorpha</taxon>
        <taxon>Strongyloidea</taxon>
        <taxon>Ancylostomatidae</taxon>
        <taxon>Ancylostomatinae</taxon>
        <taxon>Ancylostoma</taxon>
    </lineage>
</organism>
<keyword evidence="3" id="KW-1185">Reference proteome</keyword>
<feature type="region of interest" description="Disordered" evidence="1">
    <location>
        <begin position="54"/>
        <end position="73"/>
    </location>
</feature>
<accession>A0A016UE48</accession>
<name>A0A016UE48_9BILA</name>
<comment type="caution">
    <text evidence="2">The sequence shown here is derived from an EMBL/GenBank/DDBJ whole genome shotgun (WGS) entry which is preliminary data.</text>
</comment>
<dbReference type="Proteomes" id="UP000024635">
    <property type="component" value="Unassembled WGS sequence"/>
</dbReference>
<reference evidence="3" key="1">
    <citation type="journal article" date="2015" name="Nat. Genet.">
        <title>The genome and transcriptome of the zoonotic hookworm Ancylostoma ceylanicum identify infection-specific gene families.</title>
        <authorList>
            <person name="Schwarz E.M."/>
            <person name="Hu Y."/>
            <person name="Antoshechkin I."/>
            <person name="Miller M.M."/>
            <person name="Sternberg P.W."/>
            <person name="Aroian R.V."/>
        </authorList>
    </citation>
    <scope>NUCLEOTIDE SEQUENCE</scope>
    <source>
        <strain evidence="3">HY135</strain>
    </source>
</reference>
<gene>
    <name evidence="2" type="primary">Acey_s0045.g1276</name>
    <name evidence="2" type="ORF">Y032_0045g1276</name>
</gene>